<name>A0AAE1US65_9SOLA</name>
<dbReference type="Proteomes" id="UP001291623">
    <property type="component" value="Unassembled WGS sequence"/>
</dbReference>
<accession>A0AAE1US65</accession>
<dbReference type="EMBL" id="JAVYJV010000022">
    <property type="protein sequence ID" value="KAK4341137.1"/>
    <property type="molecule type" value="Genomic_DNA"/>
</dbReference>
<gene>
    <name evidence="1" type="ORF">RND71_039638</name>
</gene>
<keyword evidence="2" id="KW-1185">Reference proteome</keyword>
<comment type="caution">
    <text evidence="1">The sequence shown here is derived from an EMBL/GenBank/DDBJ whole genome shotgun (WGS) entry which is preliminary data.</text>
</comment>
<reference evidence="1" key="1">
    <citation type="submission" date="2023-12" db="EMBL/GenBank/DDBJ databases">
        <title>Genome assembly of Anisodus tanguticus.</title>
        <authorList>
            <person name="Wang Y.-J."/>
        </authorList>
    </citation>
    <scope>NUCLEOTIDE SEQUENCE</scope>
    <source>
        <strain evidence="1">KB-2021</strain>
        <tissue evidence="1">Leaf</tissue>
    </source>
</reference>
<evidence type="ECO:0000313" key="2">
    <source>
        <dbReference type="Proteomes" id="UP001291623"/>
    </source>
</evidence>
<protein>
    <submittedName>
        <fullName evidence="1">Uncharacterized protein</fullName>
    </submittedName>
</protein>
<organism evidence="1 2">
    <name type="scientific">Anisodus tanguticus</name>
    <dbReference type="NCBI Taxonomy" id="243964"/>
    <lineage>
        <taxon>Eukaryota</taxon>
        <taxon>Viridiplantae</taxon>
        <taxon>Streptophyta</taxon>
        <taxon>Embryophyta</taxon>
        <taxon>Tracheophyta</taxon>
        <taxon>Spermatophyta</taxon>
        <taxon>Magnoliopsida</taxon>
        <taxon>eudicotyledons</taxon>
        <taxon>Gunneridae</taxon>
        <taxon>Pentapetalae</taxon>
        <taxon>asterids</taxon>
        <taxon>lamiids</taxon>
        <taxon>Solanales</taxon>
        <taxon>Solanaceae</taxon>
        <taxon>Solanoideae</taxon>
        <taxon>Hyoscyameae</taxon>
        <taxon>Anisodus</taxon>
    </lineage>
</organism>
<proteinExistence type="predicted"/>
<dbReference type="AlphaFoldDB" id="A0AAE1US65"/>
<evidence type="ECO:0000313" key="1">
    <source>
        <dbReference type="EMBL" id="KAK4341137.1"/>
    </source>
</evidence>
<sequence length="50" mass="5614">MWKPEISAASLNTLFHFVNLESSFLYFSSSFANPSANSFLRYRTSDGSTS</sequence>